<dbReference type="InterPro" id="IPR029044">
    <property type="entry name" value="Nucleotide-diphossugar_trans"/>
</dbReference>
<protein>
    <submittedName>
        <fullName evidence="2">Glycosyltransferase</fullName>
        <ecNumber evidence="2">2.4.-.-</ecNumber>
    </submittedName>
</protein>
<dbReference type="InterPro" id="IPR001173">
    <property type="entry name" value="Glyco_trans_2-like"/>
</dbReference>
<dbReference type="PANTHER" id="PTHR43685">
    <property type="entry name" value="GLYCOSYLTRANSFERASE"/>
    <property type="match status" value="1"/>
</dbReference>
<keyword evidence="2" id="KW-0328">Glycosyltransferase</keyword>
<dbReference type="RefSeq" id="WP_290000386.1">
    <property type="nucleotide sequence ID" value="NZ_JAUEPH010000004.1"/>
</dbReference>
<sequence length="274" mass="31815">MSPRVSIIIPCYNSELFLEETLDCLVEQSFQDWECLIVNNGSTDNTISIAQDFISRDPRFITIEKEHGGISSARNLGIDKARGDFIQLLDSDDLLTSNKISNEIHFLESHSEVDIVYSGARYFYSDDPHRTRHIYSDSGWTGTVEIDRSDKTVLNTILKRNPFVTSAPLYRASVFKEIGFYDESLQYIEDWDFQIRCALAGKVFHYRGYKPDQSTLIRLHESNISKNREAVQIAKRKLMEKHKNLFLLKSNEKRGVSIRDFVPPILLRFFRKFK</sequence>
<dbReference type="InterPro" id="IPR050834">
    <property type="entry name" value="Glycosyltransf_2"/>
</dbReference>
<comment type="caution">
    <text evidence="2">The sequence shown here is derived from an EMBL/GenBank/DDBJ whole genome shotgun (WGS) entry which is preliminary data.</text>
</comment>
<dbReference type="PANTHER" id="PTHR43685:SF2">
    <property type="entry name" value="GLYCOSYLTRANSFERASE 2-LIKE DOMAIN-CONTAINING PROTEIN"/>
    <property type="match status" value="1"/>
</dbReference>
<dbReference type="Pfam" id="PF00535">
    <property type="entry name" value="Glycos_transf_2"/>
    <property type="match status" value="1"/>
</dbReference>
<proteinExistence type="predicted"/>
<evidence type="ECO:0000313" key="2">
    <source>
        <dbReference type="EMBL" id="MDN3204697.1"/>
    </source>
</evidence>
<name>A0ABT7YDU3_9BACT</name>
<accession>A0ABT7YDU3</accession>
<gene>
    <name evidence="2" type="ORF">QVH07_11085</name>
</gene>
<organism evidence="2 3">
    <name type="scientific">Algoriphagus sediminis</name>
    <dbReference type="NCBI Taxonomy" id="3057113"/>
    <lineage>
        <taxon>Bacteria</taxon>
        <taxon>Pseudomonadati</taxon>
        <taxon>Bacteroidota</taxon>
        <taxon>Cytophagia</taxon>
        <taxon>Cytophagales</taxon>
        <taxon>Cyclobacteriaceae</taxon>
        <taxon>Algoriphagus</taxon>
    </lineage>
</organism>
<reference evidence="2" key="1">
    <citation type="submission" date="2023-06" db="EMBL/GenBank/DDBJ databases">
        <title>Robiginitalea aurantiacus sp. nov. and Algoriphagus sediminis sp. nov., isolated from coastal sediment.</title>
        <authorList>
            <person name="Zhou Z.Y."/>
            <person name="An J."/>
            <person name="Jia Y.W."/>
            <person name="Du Z.J."/>
        </authorList>
    </citation>
    <scope>NUCLEOTIDE SEQUENCE</scope>
    <source>
        <strain evidence="2">C2-7</strain>
    </source>
</reference>
<dbReference type="Proteomes" id="UP001171916">
    <property type="component" value="Unassembled WGS sequence"/>
</dbReference>
<dbReference type="EMBL" id="JAUEPH010000004">
    <property type="protein sequence ID" value="MDN3204697.1"/>
    <property type="molecule type" value="Genomic_DNA"/>
</dbReference>
<feature type="domain" description="Glycosyltransferase 2-like" evidence="1">
    <location>
        <begin position="6"/>
        <end position="178"/>
    </location>
</feature>
<dbReference type="GO" id="GO:0016757">
    <property type="term" value="F:glycosyltransferase activity"/>
    <property type="evidence" value="ECO:0007669"/>
    <property type="project" value="UniProtKB-KW"/>
</dbReference>
<dbReference type="SUPFAM" id="SSF53448">
    <property type="entry name" value="Nucleotide-diphospho-sugar transferases"/>
    <property type="match status" value="1"/>
</dbReference>
<dbReference type="Gene3D" id="3.90.550.10">
    <property type="entry name" value="Spore Coat Polysaccharide Biosynthesis Protein SpsA, Chain A"/>
    <property type="match status" value="1"/>
</dbReference>
<keyword evidence="3" id="KW-1185">Reference proteome</keyword>
<keyword evidence="2" id="KW-0808">Transferase</keyword>
<evidence type="ECO:0000313" key="3">
    <source>
        <dbReference type="Proteomes" id="UP001171916"/>
    </source>
</evidence>
<evidence type="ECO:0000259" key="1">
    <source>
        <dbReference type="Pfam" id="PF00535"/>
    </source>
</evidence>
<dbReference type="EC" id="2.4.-.-" evidence="2"/>